<dbReference type="EMBL" id="JAGIYY010000003">
    <property type="protein sequence ID" value="MBP0439311.1"/>
    <property type="molecule type" value="Genomic_DNA"/>
</dbReference>
<keyword evidence="2" id="KW-0328">Glycosyltransferase</keyword>
<dbReference type="RefSeq" id="WP_209335335.1">
    <property type="nucleotide sequence ID" value="NZ_JAGIYY010000003.1"/>
</dbReference>
<dbReference type="CDD" id="cd03801">
    <property type="entry name" value="GT4_PimA-like"/>
    <property type="match status" value="1"/>
</dbReference>
<keyword evidence="3" id="KW-0808">Transferase</keyword>
<evidence type="ECO:0000256" key="1">
    <source>
        <dbReference type="ARBA" id="ARBA00009481"/>
    </source>
</evidence>
<sequence length="380" mass="41503">MRPAALAATRLSTSALADQRPTAAKEKARDIDVGRLLVVAPNFKKRLSGVTSTIIQLVPLQARTLPIASLGTGLTPHVPRMRWKQVPGLLRRPEARSFRIWHARRNVEMIGGLLLRDLFRAPLKIVFTSAAQRHHKPFTRWLIARMDAVIATSARSGRFLRVPHTVVLHGIDLGTFTPAVNRDRAVAEAGFLGHKLIGCFGRIRPQKGTDLFVEAMLDLLPQHPGWTAIITGRVTAEHQAFAADLQARIRAAGLADRILFLGEVPDIKPWYQRLTLYVAPSRNEGFGLTPLEAMACGAAVVASDAGAYAEMILPDRTGQVVPAGDAGALRAAIQPYLETPGLAEFHGMAALAHVRATFPLQREADAIRAVYDRLWQGEAP</sequence>
<evidence type="ECO:0000313" key="5">
    <source>
        <dbReference type="Proteomes" id="UP000666240"/>
    </source>
</evidence>
<comment type="similarity">
    <text evidence="1">Belongs to the glycosyltransferase group 1 family. Glycosyltransferase 4 subfamily.</text>
</comment>
<gene>
    <name evidence="4" type="ORF">J5Y06_11680</name>
</gene>
<protein>
    <submittedName>
        <fullName evidence="4">Glycosyltransferase family 4 protein</fullName>
    </submittedName>
</protein>
<reference evidence="4" key="1">
    <citation type="submission" date="2021-03" db="EMBL/GenBank/DDBJ databases">
        <title>Genome sequencing and assembly of Tianweitania sediminis.</title>
        <authorList>
            <person name="Chhetri G."/>
        </authorList>
    </citation>
    <scope>NUCLEOTIDE SEQUENCE</scope>
    <source>
        <strain evidence="4">Z8</strain>
    </source>
</reference>
<dbReference type="Proteomes" id="UP000666240">
    <property type="component" value="Unassembled WGS sequence"/>
</dbReference>
<dbReference type="GO" id="GO:0016757">
    <property type="term" value="F:glycosyltransferase activity"/>
    <property type="evidence" value="ECO:0007669"/>
    <property type="project" value="UniProtKB-KW"/>
</dbReference>
<dbReference type="PANTHER" id="PTHR12526:SF640">
    <property type="entry name" value="COLANIC ACID BIOSYNTHESIS GLYCOSYLTRANSFERASE WCAL-RELATED"/>
    <property type="match status" value="1"/>
</dbReference>
<comment type="caution">
    <text evidence="4">The sequence shown here is derived from an EMBL/GenBank/DDBJ whole genome shotgun (WGS) entry which is preliminary data.</text>
</comment>
<dbReference type="AlphaFoldDB" id="A0A8J7RLC9"/>
<dbReference type="Gene3D" id="3.40.50.2000">
    <property type="entry name" value="Glycogen Phosphorylase B"/>
    <property type="match status" value="2"/>
</dbReference>
<proteinExistence type="inferred from homology"/>
<keyword evidence="5" id="KW-1185">Reference proteome</keyword>
<accession>A0A8J7RLC9</accession>
<dbReference type="SUPFAM" id="SSF53756">
    <property type="entry name" value="UDP-Glycosyltransferase/glycogen phosphorylase"/>
    <property type="match status" value="1"/>
</dbReference>
<dbReference type="PANTHER" id="PTHR12526">
    <property type="entry name" value="GLYCOSYLTRANSFERASE"/>
    <property type="match status" value="1"/>
</dbReference>
<name>A0A8J7RLC9_9HYPH</name>
<organism evidence="4 5">
    <name type="scientific">Tianweitania sediminis</name>
    <dbReference type="NCBI Taxonomy" id="1502156"/>
    <lineage>
        <taxon>Bacteria</taxon>
        <taxon>Pseudomonadati</taxon>
        <taxon>Pseudomonadota</taxon>
        <taxon>Alphaproteobacteria</taxon>
        <taxon>Hyphomicrobiales</taxon>
        <taxon>Phyllobacteriaceae</taxon>
        <taxon>Tianweitania</taxon>
    </lineage>
</organism>
<evidence type="ECO:0000256" key="2">
    <source>
        <dbReference type="ARBA" id="ARBA00022676"/>
    </source>
</evidence>
<evidence type="ECO:0000256" key="3">
    <source>
        <dbReference type="ARBA" id="ARBA00022679"/>
    </source>
</evidence>
<dbReference type="Pfam" id="PF13692">
    <property type="entry name" value="Glyco_trans_1_4"/>
    <property type="match status" value="1"/>
</dbReference>
<evidence type="ECO:0000313" key="4">
    <source>
        <dbReference type="EMBL" id="MBP0439311.1"/>
    </source>
</evidence>